<organism evidence="2">
    <name type="scientific">Homo sapiens</name>
    <name type="common">Human</name>
    <dbReference type="NCBI Taxonomy" id="9606"/>
    <lineage>
        <taxon>Eukaryota</taxon>
        <taxon>Metazoa</taxon>
        <taxon>Chordata</taxon>
        <taxon>Craniata</taxon>
        <taxon>Vertebrata</taxon>
        <taxon>Euteleostomi</taxon>
        <taxon>Mammalia</taxon>
        <taxon>Eutheria</taxon>
        <taxon>Euarchontoglires</taxon>
        <taxon>Primates</taxon>
        <taxon>Haplorrhini</taxon>
        <taxon>Catarrhini</taxon>
        <taxon>Hominidae</taxon>
        <taxon>Homo</taxon>
    </lineage>
</organism>
<dbReference type="ChiTaRS" id="IRX3">
    <property type="organism name" value="human"/>
</dbReference>
<reference evidence="2" key="1">
    <citation type="journal article" date="2004" name="Genome Res.">
        <title>The status, quality, and expansion of the NIH full-length cDNA project: the Mammalian Gene Collection (MGC).</title>
        <authorList>
            <consortium name="The MGC Project Team"/>
            <person name="Gerhard D.S."/>
            <person name="Wagner L."/>
            <person name="Feingold E.A."/>
            <person name="Shenmen C.M."/>
            <person name="Grouse L.H."/>
            <person name="Schuler G."/>
            <person name="Klein S.L."/>
            <person name="Old S."/>
            <person name="Rasooly R."/>
            <person name="Good P."/>
            <person name="Guyer M."/>
            <person name="Peck A.M."/>
            <person name="Derge J.G."/>
            <person name="Lipman D."/>
            <person name="Collins F.S."/>
            <person name="Jang W."/>
            <person name="Sherry S."/>
            <person name="Feolo M."/>
            <person name="Misquitta L."/>
            <person name="Lee E."/>
            <person name="Rotmistrovsky K."/>
            <person name="Greenhut S.F."/>
            <person name="Schaefer C.F."/>
            <person name="Buetow K."/>
            <person name="Bonner T.I."/>
            <person name="Haussler D."/>
            <person name="Kent J."/>
            <person name="Kiekhaus M."/>
            <person name="Furey T."/>
            <person name="Brent M."/>
            <person name="Prange C."/>
            <person name="Schreiber K."/>
            <person name="Shapiro N."/>
            <person name="Bhat N.K."/>
            <person name="Hopkins R.F."/>
            <person name="Hsie F."/>
            <person name="Driscoll T."/>
            <person name="Soares M.B."/>
            <person name="Casavant T.L."/>
            <person name="Scheetz T.E."/>
            <person name="Brown-stein M.J."/>
            <person name="Usdin T.B."/>
            <person name="Toshiyuki S."/>
            <person name="Carninci P."/>
            <person name="Piao Y."/>
            <person name="Dudekula D.B."/>
            <person name="Ko M.S."/>
            <person name="Kawakami K."/>
            <person name="Suzuki Y."/>
            <person name="Sugano S."/>
            <person name="Gruber C.E."/>
            <person name="Smith M.R."/>
            <person name="Simmons B."/>
            <person name="Moore T."/>
            <person name="Waterman R."/>
            <person name="Johnson S.L."/>
            <person name="Ruan Y."/>
            <person name="Wei C.L."/>
            <person name="Mathavan S."/>
            <person name="Gunaratne P.H."/>
            <person name="Wu J."/>
            <person name="Garcia A.M."/>
            <person name="Hulyk S.W."/>
            <person name="Fuh E."/>
            <person name="Yuan Y."/>
            <person name="Sneed A."/>
            <person name="Kowis C."/>
            <person name="Hodgson A."/>
            <person name="Muzny D.M."/>
            <person name="McPherson J."/>
            <person name="Gibbs R.A."/>
            <person name="Fahey J."/>
            <person name="Helton E."/>
            <person name="Ketteman M."/>
            <person name="Madan A."/>
            <person name="Rodrigues S."/>
            <person name="Sanchez A."/>
            <person name="Whiting M."/>
            <person name="Madari A."/>
            <person name="Young A.C."/>
            <person name="Wetherby K.D."/>
            <person name="Granite S.J."/>
            <person name="Kwong P.N."/>
            <person name="Brinkley C.P."/>
            <person name="Pearson R.L."/>
            <person name="Bouffard G.G."/>
            <person name="Blakesly R.W."/>
            <person name="Green E.D."/>
            <person name="Dickson M.C."/>
            <person name="Rodriguez A.C."/>
            <person name="Grimwood J."/>
            <person name="Schmutz J."/>
            <person name="Myers R.M."/>
            <person name="Butterfield Y.S."/>
            <person name="Griffith M."/>
            <person name="Griffith O.L."/>
            <person name="Krzywinski M.I."/>
            <person name="Liao N."/>
            <person name="Morin R."/>
            <person name="Morrin R."/>
            <person name="Palmquist D."/>
            <person name="Petrescu A.S."/>
            <person name="Skalska U."/>
            <person name="Smailus D.E."/>
            <person name="Stott J.M."/>
            <person name="Schnerch A."/>
            <person name="Schein J.E."/>
            <person name="Jones S.J."/>
            <person name="Holt R.A."/>
            <person name="Baross A."/>
            <person name="Marra M.A."/>
            <person name="Clifton S."/>
            <person name="Makowski K.A."/>
            <person name="Bosak S."/>
            <person name="Malek J."/>
        </authorList>
    </citation>
    <scope>NUCLEOTIDE SEQUENCE [LARGE SCALE MRNA]</scope>
    <source>
        <tissue evidence="2">Skin</tissue>
    </source>
</reference>
<feature type="compositionally biased region" description="Low complexity" evidence="1">
    <location>
        <begin position="17"/>
        <end position="40"/>
    </location>
</feature>
<feature type="non-terminal residue" evidence="2">
    <location>
        <position position="1"/>
    </location>
</feature>
<evidence type="ECO:0000313" key="2">
    <source>
        <dbReference type="EMBL" id="AAH34328.1"/>
    </source>
</evidence>
<sequence>DRPLPVLSLAPAPPPVAVASPSAVAPREPGPLRSRTSPRLRPAEAQDLVPRGDCHKPGQPAPLASRRGGVSTGGSGRAFRPAALSGRRRRRRSQTGLSAAGQVPGLDQPAVSRPTARPPPAPALPAGLCPSAPAGTSRSRGPPGCRRRLRSASGARRRNRSL</sequence>
<gene>
    <name evidence="2" type="primary">IRX3</name>
</gene>
<accession>Q8N4G7</accession>
<proteinExistence type="evidence at transcript level"/>
<name>Q8N4G7_HUMAN</name>
<feature type="compositionally biased region" description="Low complexity" evidence="1">
    <location>
        <begin position="1"/>
        <end position="10"/>
    </location>
</feature>
<feature type="region of interest" description="Disordered" evidence="1">
    <location>
        <begin position="1"/>
        <end position="162"/>
    </location>
</feature>
<dbReference type="AlphaFoldDB" id="Q8N4G7"/>
<evidence type="ECO:0000256" key="1">
    <source>
        <dbReference type="SAM" id="MobiDB-lite"/>
    </source>
</evidence>
<dbReference type="OrthoDB" id="5399138at2759"/>
<dbReference type="EMBL" id="BC034328">
    <property type="protein sequence ID" value="AAH34328.1"/>
    <property type="molecule type" value="mRNA"/>
</dbReference>
<feature type="compositionally biased region" description="Basic residues" evidence="1">
    <location>
        <begin position="145"/>
        <end position="162"/>
    </location>
</feature>
<feature type="compositionally biased region" description="Low complexity" evidence="1">
    <location>
        <begin position="124"/>
        <end position="144"/>
    </location>
</feature>
<protein>
    <submittedName>
        <fullName evidence="2">IRX3 protein</fullName>
    </submittedName>
</protein>